<evidence type="ECO:0000256" key="3">
    <source>
        <dbReference type="ARBA" id="ARBA00012572"/>
    </source>
</evidence>
<evidence type="ECO:0000256" key="2">
    <source>
        <dbReference type="ARBA" id="ARBA00004664"/>
    </source>
</evidence>
<evidence type="ECO:0000313" key="13">
    <source>
        <dbReference type="Proteomes" id="UP000262582"/>
    </source>
</evidence>
<dbReference type="EMBL" id="CP032097">
    <property type="protein sequence ID" value="AXX94668.1"/>
    <property type="molecule type" value="Genomic_DNA"/>
</dbReference>
<dbReference type="HAMAP" id="MF_00135">
    <property type="entry name" value="PRAI"/>
    <property type="match status" value="1"/>
</dbReference>
<dbReference type="Proteomes" id="UP000262582">
    <property type="component" value="Chromosome"/>
</dbReference>
<evidence type="ECO:0000256" key="9">
    <source>
        <dbReference type="HAMAP-Rule" id="MF_00135"/>
    </source>
</evidence>
<dbReference type="OrthoDB" id="9796196at2"/>
<dbReference type="PANTHER" id="PTHR42894">
    <property type="entry name" value="N-(5'-PHOSPHORIBOSYL)ANTHRANILATE ISOMERASE"/>
    <property type="match status" value="1"/>
</dbReference>
<name>A0A347U740_9BACT</name>
<dbReference type="PANTHER" id="PTHR42894:SF1">
    <property type="entry name" value="N-(5'-PHOSPHORIBOSYL)ANTHRANILATE ISOMERASE"/>
    <property type="match status" value="1"/>
</dbReference>
<dbReference type="RefSeq" id="WP_118916883.1">
    <property type="nucleotide sequence ID" value="NZ_CP032097.1"/>
</dbReference>
<keyword evidence="6 9" id="KW-0822">Tryptophan biosynthesis</keyword>
<proteinExistence type="inferred from homology"/>
<dbReference type="SUPFAM" id="SSF51366">
    <property type="entry name" value="Ribulose-phoshate binding barrel"/>
    <property type="match status" value="1"/>
</dbReference>
<comment type="pathway">
    <text evidence="2 9">Amino-acid biosynthesis; L-tryptophan biosynthesis; L-tryptophan from chorismate: step 3/5.</text>
</comment>
<evidence type="ECO:0000259" key="10">
    <source>
        <dbReference type="Pfam" id="PF00697"/>
    </source>
</evidence>
<reference evidence="12 14" key="1">
    <citation type="submission" date="2017-09" db="EMBL/GenBank/DDBJ databases">
        <title>Genomics of the genus Arcobacter.</title>
        <authorList>
            <person name="Perez-Cataluna A."/>
            <person name="Figueras M.J."/>
            <person name="Salas-Masso N."/>
        </authorList>
    </citation>
    <scope>NUCLEOTIDE SEQUENCE [LARGE SCALE GENOMIC DNA]</scope>
    <source>
        <strain evidence="12 14">CECT 7837</strain>
    </source>
</reference>
<keyword evidence="7 9" id="KW-0057">Aromatic amino acid biosynthesis</keyword>
<gene>
    <name evidence="9 11" type="primary">trpF</name>
    <name evidence="11" type="ORF">AELL_0997</name>
    <name evidence="12" type="ORF">CP962_13240</name>
</gene>
<dbReference type="InterPro" id="IPR044643">
    <property type="entry name" value="TrpF_fam"/>
</dbReference>
<dbReference type="EMBL" id="NXIG01000018">
    <property type="protein sequence ID" value="RXI28790.1"/>
    <property type="molecule type" value="Genomic_DNA"/>
</dbReference>
<evidence type="ECO:0000256" key="1">
    <source>
        <dbReference type="ARBA" id="ARBA00001164"/>
    </source>
</evidence>
<dbReference type="Pfam" id="PF00697">
    <property type="entry name" value="PRAI"/>
    <property type="match status" value="1"/>
</dbReference>
<protein>
    <recommendedName>
        <fullName evidence="4 9">N-(5'-phosphoribosyl)anthranilate isomerase</fullName>
        <shortName evidence="9">PRAI</shortName>
        <ecNumber evidence="3 9">5.3.1.24</ecNumber>
    </recommendedName>
</protein>
<evidence type="ECO:0000256" key="4">
    <source>
        <dbReference type="ARBA" id="ARBA00022272"/>
    </source>
</evidence>
<dbReference type="InterPro" id="IPR013785">
    <property type="entry name" value="Aldolase_TIM"/>
</dbReference>
<organism evidence="12 14">
    <name type="scientific">Arcobacter ellisii</name>
    <dbReference type="NCBI Taxonomy" id="913109"/>
    <lineage>
        <taxon>Bacteria</taxon>
        <taxon>Pseudomonadati</taxon>
        <taxon>Campylobacterota</taxon>
        <taxon>Epsilonproteobacteria</taxon>
        <taxon>Campylobacterales</taxon>
        <taxon>Arcobacteraceae</taxon>
        <taxon>Arcobacter</taxon>
    </lineage>
</organism>
<evidence type="ECO:0000313" key="11">
    <source>
        <dbReference type="EMBL" id="AXX94668.1"/>
    </source>
</evidence>
<comment type="similarity">
    <text evidence="9">Belongs to the TrpF family.</text>
</comment>
<dbReference type="KEGG" id="aell:AELL_0997"/>
<dbReference type="CDD" id="cd00405">
    <property type="entry name" value="PRAI"/>
    <property type="match status" value="1"/>
</dbReference>
<sequence>MRVKICGITNLQDALEAVNAGANALGFVFYKKSPRYIEPLKAKEIAEKLPPFVQTVGLFVNENEEFINQICFDAKMQLAQIIDDFDVLNYEKISFKYIKVIRAKEKKDLLNLNKEYYLVDAFVDSFGGEGKRIALDWFESIDCSKFILAGGLTTKNLKEINGFGFYGVDVSSGVESEVKGIKDRQKMIDFVKEANEIK</sequence>
<evidence type="ECO:0000256" key="8">
    <source>
        <dbReference type="ARBA" id="ARBA00023235"/>
    </source>
</evidence>
<evidence type="ECO:0000313" key="14">
    <source>
        <dbReference type="Proteomes" id="UP000290588"/>
    </source>
</evidence>
<keyword evidence="8 9" id="KW-0413">Isomerase</keyword>
<dbReference type="GO" id="GO:0004640">
    <property type="term" value="F:phosphoribosylanthranilate isomerase activity"/>
    <property type="evidence" value="ECO:0007669"/>
    <property type="project" value="UniProtKB-UniRule"/>
</dbReference>
<dbReference type="Proteomes" id="UP000290588">
    <property type="component" value="Unassembled WGS sequence"/>
</dbReference>
<reference evidence="11 13" key="2">
    <citation type="submission" date="2018-08" db="EMBL/GenBank/DDBJ databases">
        <title>Complete genome of the Arcobacter ellisii type strain LMG 26155.</title>
        <authorList>
            <person name="Miller W.G."/>
            <person name="Yee E."/>
            <person name="Bono J.L."/>
        </authorList>
    </citation>
    <scope>NUCLEOTIDE SEQUENCE [LARGE SCALE GENOMIC DNA]</scope>
    <source>
        <strain evidence="11 13">LMG 26155</strain>
    </source>
</reference>
<comment type="catalytic activity">
    <reaction evidence="1 9">
        <text>N-(5-phospho-beta-D-ribosyl)anthranilate = 1-(2-carboxyphenylamino)-1-deoxy-D-ribulose 5-phosphate</text>
        <dbReference type="Rhea" id="RHEA:21540"/>
        <dbReference type="ChEBI" id="CHEBI:18277"/>
        <dbReference type="ChEBI" id="CHEBI:58613"/>
        <dbReference type="EC" id="5.3.1.24"/>
    </reaction>
</comment>
<dbReference type="AlphaFoldDB" id="A0A347U740"/>
<keyword evidence="5 9" id="KW-0028">Amino-acid biosynthesis</keyword>
<dbReference type="GO" id="GO:0000162">
    <property type="term" value="P:L-tryptophan biosynthetic process"/>
    <property type="evidence" value="ECO:0007669"/>
    <property type="project" value="UniProtKB-UniRule"/>
</dbReference>
<evidence type="ECO:0000256" key="5">
    <source>
        <dbReference type="ARBA" id="ARBA00022605"/>
    </source>
</evidence>
<keyword evidence="13" id="KW-1185">Reference proteome</keyword>
<accession>A0A347U740</accession>
<dbReference type="InterPro" id="IPR001240">
    <property type="entry name" value="PRAI_dom"/>
</dbReference>
<feature type="domain" description="N-(5'phosphoribosyl) anthranilate isomerase (PRAI)" evidence="10">
    <location>
        <begin position="3"/>
        <end position="192"/>
    </location>
</feature>
<dbReference type="EC" id="5.3.1.24" evidence="3 9"/>
<evidence type="ECO:0000256" key="6">
    <source>
        <dbReference type="ARBA" id="ARBA00022822"/>
    </source>
</evidence>
<evidence type="ECO:0000256" key="7">
    <source>
        <dbReference type="ARBA" id="ARBA00023141"/>
    </source>
</evidence>
<dbReference type="Gene3D" id="3.20.20.70">
    <property type="entry name" value="Aldolase class I"/>
    <property type="match status" value="1"/>
</dbReference>
<evidence type="ECO:0000313" key="12">
    <source>
        <dbReference type="EMBL" id="RXI28790.1"/>
    </source>
</evidence>
<dbReference type="InterPro" id="IPR011060">
    <property type="entry name" value="RibuloseP-bd_barrel"/>
</dbReference>